<name>A0A915CUW3_9BILA</name>
<proteinExistence type="predicted"/>
<reference evidence="2" key="1">
    <citation type="submission" date="2022-11" db="UniProtKB">
        <authorList>
            <consortium name="WormBaseParasite"/>
        </authorList>
    </citation>
    <scope>IDENTIFICATION</scope>
</reference>
<protein>
    <submittedName>
        <fullName evidence="2">Uncharacterized protein</fullName>
    </submittedName>
</protein>
<organism evidence="1 2">
    <name type="scientific">Ditylenchus dipsaci</name>
    <dbReference type="NCBI Taxonomy" id="166011"/>
    <lineage>
        <taxon>Eukaryota</taxon>
        <taxon>Metazoa</taxon>
        <taxon>Ecdysozoa</taxon>
        <taxon>Nematoda</taxon>
        <taxon>Chromadorea</taxon>
        <taxon>Rhabditida</taxon>
        <taxon>Tylenchina</taxon>
        <taxon>Tylenchomorpha</taxon>
        <taxon>Sphaerularioidea</taxon>
        <taxon>Anguinidae</taxon>
        <taxon>Anguininae</taxon>
        <taxon>Ditylenchus</taxon>
    </lineage>
</organism>
<sequence length="110" mass="12487">MDLLLEDGHDPFNDTNWIEDRVAGSAHFPSQPEPCMKSPRFVTLFQRTPWASTCCCGDLKEGDALLRVNDTDLQGATMLNPIDQENINYTPKSWNTLVTILWTAFLIQMI</sequence>
<dbReference type="WBParaSite" id="jg12400">
    <property type="protein sequence ID" value="jg12400"/>
    <property type="gene ID" value="jg12400"/>
</dbReference>
<accession>A0A915CUW3</accession>
<dbReference type="AlphaFoldDB" id="A0A915CUW3"/>
<evidence type="ECO:0000313" key="2">
    <source>
        <dbReference type="WBParaSite" id="jg12400"/>
    </source>
</evidence>
<dbReference type="Proteomes" id="UP000887574">
    <property type="component" value="Unplaced"/>
</dbReference>
<evidence type="ECO:0000313" key="1">
    <source>
        <dbReference type="Proteomes" id="UP000887574"/>
    </source>
</evidence>
<keyword evidence="1" id="KW-1185">Reference proteome</keyword>